<dbReference type="Gene3D" id="1.10.357.10">
    <property type="entry name" value="Tetracycline Repressor, domain 2"/>
    <property type="match status" value="1"/>
</dbReference>
<comment type="caution">
    <text evidence="4">The sequence shown here is derived from an EMBL/GenBank/DDBJ whole genome shotgun (WGS) entry which is preliminary data.</text>
</comment>
<dbReference type="AlphaFoldDB" id="A0A117JIP9"/>
<reference evidence="4 5" key="1">
    <citation type="submission" date="2016-01" db="EMBL/GenBank/DDBJ databases">
        <authorList>
            <consortium name="TB Trials Study Group"/>
            <person name="Sutton G."/>
            <person name="Brinkac L."/>
            <person name="Sanka R."/>
            <person name="Adams M."/>
            <person name="Lau E.L."/>
            <person name="Macaden R."/>
            <person name="Grewal H.M.S."/>
        </authorList>
    </citation>
    <scope>NUCLEOTIDE SEQUENCE [LARGE SCALE GENOMIC DNA]</scope>
    <source>
        <strain evidence="4 5">IS-1744</strain>
    </source>
</reference>
<dbReference type="PANTHER" id="PTHR30055:SF223">
    <property type="entry name" value="HTH-TYPE TRANSCRIPTIONAL REGULATOR UIDR"/>
    <property type="match status" value="1"/>
</dbReference>
<evidence type="ECO:0000313" key="4">
    <source>
        <dbReference type="EMBL" id="KUI12239.1"/>
    </source>
</evidence>
<dbReference type="SUPFAM" id="SSF46689">
    <property type="entry name" value="Homeodomain-like"/>
    <property type="match status" value="1"/>
</dbReference>
<name>A0A117JIP9_9MYCO</name>
<dbReference type="RefSeq" id="WP_064398263.1">
    <property type="nucleotide sequence ID" value="NZ_LQIR01000034.1"/>
</dbReference>
<accession>A0A117JIP9</accession>
<protein>
    <submittedName>
        <fullName evidence="4">TetR family transcriptional regulator</fullName>
    </submittedName>
</protein>
<dbReference type="GO" id="GO:0000976">
    <property type="term" value="F:transcription cis-regulatory region binding"/>
    <property type="evidence" value="ECO:0007669"/>
    <property type="project" value="TreeGrafter"/>
</dbReference>
<dbReference type="Pfam" id="PF00440">
    <property type="entry name" value="TetR_N"/>
    <property type="match status" value="1"/>
</dbReference>
<evidence type="ECO:0000259" key="3">
    <source>
        <dbReference type="PROSITE" id="PS50977"/>
    </source>
</evidence>
<dbReference type="InterPro" id="IPR009057">
    <property type="entry name" value="Homeodomain-like_sf"/>
</dbReference>
<dbReference type="PANTHER" id="PTHR30055">
    <property type="entry name" value="HTH-TYPE TRANSCRIPTIONAL REGULATOR RUTR"/>
    <property type="match status" value="1"/>
</dbReference>
<dbReference type="Proteomes" id="UP000053707">
    <property type="component" value="Unassembled WGS sequence"/>
</dbReference>
<dbReference type="InterPro" id="IPR050109">
    <property type="entry name" value="HTH-type_TetR-like_transc_reg"/>
</dbReference>
<dbReference type="GO" id="GO:0003700">
    <property type="term" value="F:DNA-binding transcription factor activity"/>
    <property type="evidence" value="ECO:0007669"/>
    <property type="project" value="TreeGrafter"/>
</dbReference>
<gene>
    <name evidence="4" type="ORF">AU192_19330</name>
</gene>
<dbReference type="PROSITE" id="PS50977">
    <property type="entry name" value="HTH_TETR_2"/>
    <property type="match status" value="1"/>
</dbReference>
<evidence type="ECO:0000313" key="5">
    <source>
        <dbReference type="Proteomes" id="UP000053707"/>
    </source>
</evidence>
<evidence type="ECO:0000256" key="2">
    <source>
        <dbReference type="PROSITE-ProRule" id="PRU00335"/>
    </source>
</evidence>
<keyword evidence="1 2" id="KW-0238">DNA-binding</keyword>
<feature type="DNA-binding region" description="H-T-H motif" evidence="2">
    <location>
        <begin position="44"/>
        <end position="63"/>
    </location>
</feature>
<dbReference type="EMBL" id="LQIR01000034">
    <property type="protein sequence ID" value="KUI12239.1"/>
    <property type="molecule type" value="Genomic_DNA"/>
</dbReference>
<organism evidence="4 5">
    <name type="scientific">Mycobacterium lehmannii</name>
    <dbReference type="NCBI Taxonomy" id="2048550"/>
    <lineage>
        <taxon>Bacteria</taxon>
        <taxon>Bacillati</taxon>
        <taxon>Actinomycetota</taxon>
        <taxon>Actinomycetes</taxon>
        <taxon>Mycobacteriales</taxon>
        <taxon>Mycobacteriaceae</taxon>
        <taxon>Mycobacterium</taxon>
    </lineage>
</organism>
<sequence length="215" mass="23143">MPQAANVAPRRPPNGKQLRADRTRALVIEETVCCVLEEGFAAASAKHITERAGVTWGVIQYHFGDRDGLLMAVVDEGFGQLVACLHDVQAALGEHHGRARTELVINAVADAFLSPTSIAALEILIATRTGRADAQQRHLAELFSTLTRLGRFVAEGLDQKHADAVGNLIWTTLMGAMVAKMAVEEPVDVGRELRALTDVVTAYVELQLDDAAAAR</sequence>
<dbReference type="InterPro" id="IPR001647">
    <property type="entry name" value="HTH_TetR"/>
</dbReference>
<evidence type="ECO:0000256" key="1">
    <source>
        <dbReference type="ARBA" id="ARBA00023125"/>
    </source>
</evidence>
<feature type="domain" description="HTH tetR-type" evidence="3">
    <location>
        <begin position="21"/>
        <end position="81"/>
    </location>
</feature>
<keyword evidence="5" id="KW-1185">Reference proteome</keyword>
<proteinExistence type="predicted"/>